<feature type="transmembrane region" description="Helical" evidence="2">
    <location>
        <begin position="278"/>
        <end position="297"/>
    </location>
</feature>
<dbReference type="Proteomes" id="UP000637788">
    <property type="component" value="Unassembled WGS sequence"/>
</dbReference>
<evidence type="ECO:0000313" key="4">
    <source>
        <dbReference type="Proteomes" id="UP000637788"/>
    </source>
</evidence>
<keyword evidence="2" id="KW-0472">Membrane</keyword>
<evidence type="ECO:0000313" key="3">
    <source>
        <dbReference type="EMBL" id="GGK67815.1"/>
    </source>
</evidence>
<evidence type="ECO:0000256" key="1">
    <source>
        <dbReference type="SAM" id="MobiDB-lite"/>
    </source>
</evidence>
<protein>
    <recommendedName>
        <fullName evidence="5">Integral membrane protein</fullName>
    </recommendedName>
</protein>
<reference evidence="3" key="1">
    <citation type="journal article" date="2014" name="Int. J. Syst. Evol. Microbiol.">
        <title>Complete genome sequence of Corynebacterium casei LMG S-19264T (=DSM 44701T), isolated from a smear-ripened cheese.</title>
        <authorList>
            <consortium name="US DOE Joint Genome Institute (JGI-PGF)"/>
            <person name="Walter F."/>
            <person name="Albersmeier A."/>
            <person name="Kalinowski J."/>
            <person name="Ruckert C."/>
        </authorList>
    </citation>
    <scope>NUCLEOTIDE SEQUENCE</scope>
    <source>
        <strain evidence="3">JCM 3035</strain>
    </source>
</reference>
<keyword evidence="2" id="KW-0812">Transmembrane</keyword>
<dbReference type="RefSeq" id="WP_246567761.1">
    <property type="nucleotide sequence ID" value="NZ_BMPQ01000006.1"/>
</dbReference>
<evidence type="ECO:0000256" key="2">
    <source>
        <dbReference type="SAM" id="Phobius"/>
    </source>
</evidence>
<comment type="caution">
    <text evidence="3">The sequence shown here is derived from an EMBL/GenBank/DDBJ whole genome shotgun (WGS) entry which is preliminary data.</text>
</comment>
<feature type="region of interest" description="Disordered" evidence="1">
    <location>
        <begin position="9"/>
        <end position="30"/>
    </location>
</feature>
<gene>
    <name evidence="3" type="ORF">GCM10010094_31050</name>
</gene>
<feature type="transmembrane region" description="Helical" evidence="2">
    <location>
        <begin position="223"/>
        <end position="249"/>
    </location>
</feature>
<feature type="region of interest" description="Disordered" evidence="1">
    <location>
        <begin position="59"/>
        <end position="210"/>
    </location>
</feature>
<keyword evidence="4" id="KW-1185">Reference proteome</keyword>
<feature type="region of interest" description="Disordered" evidence="1">
    <location>
        <begin position="255"/>
        <end position="275"/>
    </location>
</feature>
<accession>A0A917QTI9</accession>
<name>A0A917QTI9_9ACTN</name>
<dbReference type="AlphaFoldDB" id="A0A917QTI9"/>
<organism evidence="3 4">
    <name type="scientific">Streptomyces flaveus</name>
    <dbReference type="NCBI Taxonomy" id="66370"/>
    <lineage>
        <taxon>Bacteria</taxon>
        <taxon>Bacillati</taxon>
        <taxon>Actinomycetota</taxon>
        <taxon>Actinomycetes</taxon>
        <taxon>Kitasatosporales</taxon>
        <taxon>Streptomycetaceae</taxon>
        <taxon>Streptomyces</taxon>
        <taxon>Streptomyces aurantiacus group</taxon>
    </lineage>
</organism>
<evidence type="ECO:0008006" key="5">
    <source>
        <dbReference type="Google" id="ProtNLM"/>
    </source>
</evidence>
<dbReference type="EMBL" id="BMPQ01000006">
    <property type="protein sequence ID" value="GGK67815.1"/>
    <property type="molecule type" value="Genomic_DNA"/>
</dbReference>
<feature type="compositionally biased region" description="Pro residues" evidence="1">
    <location>
        <begin position="115"/>
        <end position="129"/>
    </location>
</feature>
<sequence>MPDRSLRLLPLLPSFASGPSGVAEGGGRGAFVPSFLSVPLSFPSFASARPSGVVPVQAGGREGLLLRERHSSSSATPPREGEGSEGDSAQPSGASGASGGGNPAEGSSPQGGQGAPPPADDNPFAPPPEDAPDRPWQPRRPADGQGPDEGQGGNGGRSPWGSQWSDRQPGPAQGGGFGDRPGSSGGPGGQGGPEGSGGPDAGPRWDPTDPSQRRARYALLSGMWAFFFSLFSWPYVALLLGALALYWGISALRTKPRTPDPDTPPPPPGSGARPQTTAAISGLVTASLALTMVAAGFTAQLVYRDYYTCVNDSLTNTARESCDKLLPEELRGLLGSQS</sequence>
<reference evidence="3" key="2">
    <citation type="submission" date="2020-09" db="EMBL/GenBank/DDBJ databases">
        <authorList>
            <person name="Sun Q."/>
            <person name="Ohkuma M."/>
        </authorList>
    </citation>
    <scope>NUCLEOTIDE SEQUENCE</scope>
    <source>
        <strain evidence="3">JCM 3035</strain>
    </source>
</reference>
<feature type="compositionally biased region" description="Gly residues" evidence="1">
    <location>
        <begin position="172"/>
        <end position="200"/>
    </location>
</feature>
<keyword evidence="2" id="KW-1133">Transmembrane helix</keyword>
<feature type="compositionally biased region" description="Gly residues" evidence="1">
    <location>
        <begin position="96"/>
        <end position="114"/>
    </location>
</feature>
<feature type="compositionally biased region" description="Gly residues" evidence="1">
    <location>
        <begin position="147"/>
        <end position="158"/>
    </location>
</feature>
<proteinExistence type="predicted"/>